<protein>
    <submittedName>
        <fullName evidence="2">Uncharacterized protein</fullName>
    </submittedName>
</protein>
<organism evidence="2 3">
    <name type="scientific">Mesorhizobium opportunistum (strain LMG 24607 / HAMBI 3007 / WSM2075)</name>
    <dbReference type="NCBI Taxonomy" id="536019"/>
    <lineage>
        <taxon>Bacteria</taxon>
        <taxon>Pseudomonadati</taxon>
        <taxon>Pseudomonadota</taxon>
        <taxon>Alphaproteobacteria</taxon>
        <taxon>Hyphomicrobiales</taxon>
        <taxon>Phyllobacteriaceae</taxon>
        <taxon>Mesorhizobium</taxon>
    </lineage>
</organism>
<dbReference type="HOGENOM" id="CLU_2437393_0_0_5"/>
<dbReference type="EMBL" id="CP002279">
    <property type="protein sequence ID" value="AEH88217.1"/>
    <property type="molecule type" value="Genomic_DNA"/>
</dbReference>
<dbReference type="RefSeq" id="WP_013894901.1">
    <property type="nucleotide sequence ID" value="NC_015675.1"/>
</dbReference>
<proteinExistence type="predicted"/>
<accession>F7Y104</accession>
<dbReference type="STRING" id="536019.Mesop_3776"/>
<gene>
    <name evidence="2" type="ordered locus">Mesop_3776</name>
</gene>
<feature type="signal peptide" evidence="1">
    <location>
        <begin position="1"/>
        <end position="20"/>
    </location>
</feature>
<feature type="chain" id="PRO_5003365123" evidence="1">
    <location>
        <begin position="21"/>
        <end position="90"/>
    </location>
</feature>
<evidence type="ECO:0000313" key="3">
    <source>
        <dbReference type="Proteomes" id="UP000001623"/>
    </source>
</evidence>
<name>F7Y104_MESOW</name>
<sequence>MRRFLLLAALTFLAARPAYAVQLACGPVPILLKQLADRYHEFVVMSGDNADGQKVLVTRSDAGTFTVLLGDGKGACVILAGAKAEFDNGI</sequence>
<dbReference type="KEGG" id="mop:Mesop_3776"/>
<evidence type="ECO:0000256" key="1">
    <source>
        <dbReference type="SAM" id="SignalP"/>
    </source>
</evidence>
<reference evidence="2 3" key="1">
    <citation type="submission" date="2010-10" db="EMBL/GenBank/DDBJ databases">
        <title>Complete sequence of Mesorhizobium opportunistum WSM2075.</title>
        <authorList>
            <consortium name="US DOE Joint Genome Institute"/>
            <person name="Lucas S."/>
            <person name="Copeland A."/>
            <person name="Lapidus A."/>
            <person name="Cheng J.-F."/>
            <person name="Bruce D."/>
            <person name="Goodwin L."/>
            <person name="Pitluck S."/>
            <person name="Chertkov O."/>
            <person name="Misra M."/>
            <person name="Detter J.C."/>
            <person name="Han C."/>
            <person name="Tapia R."/>
            <person name="Land M."/>
            <person name="Hauser L."/>
            <person name="Kyrpides N."/>
            <person name="Ovchinnikova G."/>
            <person name="Mavrommatis K.M."/>
            <person name="Tiwari R.P."/>
            <person name="Howieson J.G."/>
            <person name="O'Hara G.W."/>
            <person name="Nandasena K.G."/>
            <person name="Woyke T."/>
        </authorList>
    </citation>
    <scope>NUCLEOTIDE SEQUENCE [LARGE SCALE GENOMIC DNA]</scope>
    <source>
        <strain evidence="3">LMG 24607 / HAMBI 3007 / WSM2075</strain>
    </source>
</reference>
<dbReference type="AlphaFoldDB" id="F7Y104"/>
<dbReference type="Proteomes" id="UP000001623">
    <property type="component" value="Chromosome"/>
</dbReference>
<keyword evidence="1" id="KW-0732">Signal</keyword>
<evidence type="ECO:0000313" key="2">
    <source>
        <dbReference type="EMBL" id="AEH88217.1"/>
    </source>
</evidence>